<comment type="caution">
    <text evidence="2">The sequence shown here is derived from an EMBL/GenBank/DDBJ whole genome shotgun (WGS) entry which is preliminary data.</text>
</comment>
<keyword evidence="1" id="KW-0479">Metal-binding</keyword>
<reference evidence="2 3" key="1">
    <citation type="submission" date="2023-10" db="EMBL/GenBank/DDBJ databases">
        <title>Comparative genomics analysis reveals potential genetic determinants of host preference in Cryptosporidium xiaoi.</title>
        <authorList>
            <person name="Xiao L."/>
            <person name="Li J."/>
        </authorList>
    </citation>
    <scope>NUCLEOTIDE SEQUENCE [LARGE SCALE GENOMIC DNA]</scope>
    <source>
        <strain evidence="2 3">52996</strain>
    </source>
</reference>
<dbReference type="EMBL" id="JAWDEY010000001">
    <property type="protein sequence ID" value="KAK6591167.1"/>
    <property type="molecule type" value="Genomic_DNA"/>
</dbReference>
<dbReference type="InterPro" id="IPR011249">
    <property type="entry name" value="Metalloenz_LuxS/M16"/>
</dbReference>
<dbReference type="AlphaFoldDB" id="A0AAV9Y2T1"/>
<gene>
    <name evidence="2" type="ORF">RS030_101595</name>
</gene>
<sequence length="1131" mass="132425">MVEEESFPSNLVRHYKLDNLLEVVLISNSDLVNSELSLGIEIGSNDEIKNTFGFTKLLSCLSQYLEDESGNSYKVTDPIDGREECRMYYWLPKSTDTTIELSGVFSSDCFDVYLPLIRKIIDRKVYKKNEVINCIQVLKKEYENELMLDLTRRRFVIDSILELNLGRSMVVDDSTNIDFLLKKIHYFKSNYYSSNIIKLVINSTLSLDNMSRFVENHFSTLKILYANTLKLEPFDSRSGLIMRKNVDQLKKKLIQYVRMDDNISFVFVLNFGNDLNSKYLKENPLFEYLIKHFFCGDFKGTLKSGISPLKLECYVDYYSEGISLVWLDVFLDGNKVDLNEIYELVSNSILLLSNNGVNEKYYNFLINSCISNYMNYDYSNFILELSKRIDSISKYGVWHKLKRYCTDTGNSIELFNKRIKELNGDNLVIFSNFGSYYKSIFSLNEVNDNYYYADKYYFCLNKEKIEIEPYFKLEYAVYELKEDILAKIGFSENKKILWETKGLLEPFINEITPNNFDLIDFPLENNNISKPYLKINNLTLSTKKSLNFGTLYEQNHNTRNHIFSTVGNFFFSLITNLYGVITQDYNNSLLNISKNVKIWYKAKNSMRQPYFKGILSLNYFSDYSTDSYSLTNLITGLIVMICFTNTLDFSLYNDAKMNIHPIINTDSSLFNSNSFVLSIMMNGYSGSLEPTLNDISSKITSKRLLSEKNFFNAKNELYDILLNKKYSFTSYSKANELSSRIYIPNFPTNVRVFSQLEMLSYQKFINNFNNLKHNFCLEGLFVGNLDRGNLEKSILSFINRLNPNTTKELCDSSIHKTFYVKDLRKFQQRKFFYHYIRPALLMDKKLPNLNSIQIEKLYIIMNEEYNKIRDKNSIKEDYIKFFRITSDKFGPNIALLDVILYKDAEFGFLIGDKYAATLYLNDVVYNLLFLKKSYLFSKQSFSIKTSINDLNSYYKWRIQLESNDYSANELGVLISNFTDNYYDLLKKNESELNNLFEYSKNLTENKLSYSLSDNDINSEFDSHIYNLKYSNYTLTELKNLDKREFLDTIDFLLKNNSIFVLIQVQSKEIDENNIVFGHNGENKHSDLNDSNLPKEAKYGLNSIPNGYRHIKHLDELVHDDRIPIFPSEKIK</sequence>
<keyword evidence="3" id="KW-1185">Reference proteome</keyword>
<dbReference type="Proteomes" id="UP001311799">
    <property type="component" value="Unassembled WGS sequence"/>
</dbReference>
<evidence type="ECO:0000313" key="2">
    <source>
        <dbReference type="EMBL" id="KAK6591167.1"/>
    </source>
</evidence>
<protein>
    <submittedName>
        <fullName evidence="2">Insulinase like peptidase</fullName>
    </submittedName>
</protein>
<organism evidence="2 3">
    <name type="scientific">Cryptosporidium xiaoi</name>
    <dbReference type="NCBI Taxonomy" id="659607"/>
    <lineage>
        <taxon>Eukaryota</taxon>
        <taxon>Sar</taxon>
        <taxon>Alveolata</taxon>
        <taxon>Apicomplexa</taxon>
        <taxon>Conoidasida</taxon>
        <taxon>Coccidia</taxon>
        <taxon>Eucoccidiorida</taxon>
        <taxon>Eimeriorina</taxon>
        <taxon>Cryptosporidiidae</taxon>
        <taxon>Cryptosporidium</taxon>
    </lineage>
</organism>
<dbReference type="GO" id="GO:0046872">
    <property type="term" value="F:metal ion binding"/>
    <property type="evidence" value="ECO:0007669"/>
    <property type="project" value="UniProtKB-KW"/>
</dbReference>
<dbReference type="SUPFAM" id="SSF63411">
    <property type="entry name" value="LuxS/MPP-like metallohydrolase"/>
    <property type="match status" value="2"/>
</dbReference>
<dbReference type="PANTHER" id="PTHR43690:SF18">
    <property type="entry name" value="INSULIN-DEGRADING ENZYME-RELATED"/>
    <property type="match status" value="1"/>
</dbReference>
<dbReference type="Gene3D" id="3.30.830.10">
    <property type="entry name" value="Metalloenzyme, LuxS/M16 peptidase-like"/>
    <property type="match status" value="2"/>
</dbReference>
<evidence type="ECO:0000256" key="1">
    <source>
        <dbReference type="ARBA" id="ARBA00022723"/>
    </source>
</evidence>
<dbReference type="InterPro" id="IPR050626">
    <property type="entry name" value="Peptidase_M16"/>
</dbReference>
<proteinExistence type="predicted"/>
<name>A0AAV9Y2T1_9CRYT</name>
<accession>A0AAV9Y2T1</accession>
<dbReference type="PANTHER" id="PTHR43690">
    <property type="entry name" value="NARDILYSIN"/>
    <property type="match status" value="1"/>
</dbReference>
<evidence type="ECO:0000313" key="3">
    <source>
        <dbReference type="Proteomes" id="UP001311799"/>
    </source>
</evidence>